<dbReference type="Proteomes" id="UP000087171">
    <property type="component" value="Chromosome Ca1"/>
</dbReference>
<evidence type="ECO:0000259" key="2">
    <source>
        <dbReference type="PROSITE" id="PS51746"/>
    </source>
</evidence>
<dbReference type="PaxDb" id="3827-XP_004485561.1"/>
<dbReference type="InterPro" id="IPR039123">
    <property type="entry name" value="PPTC7"/>
</dbReference>
<dbReference type="GO" id="GO:0009507">
    <property type="term" value="C:chloroplast"/>
    <property type="evidence" value="ECO:0007669"/>
    <property type="project" value="TreeGrafter"/>
</dbReference>
<protein>
    <submittedName>
        <fullName evidence="4">Probable protein phosphatase 2C 62</fullName>
    </submittedName>
</protein>
<feature type="region of interest" description="Disordered" evidence="1">
    <location>
        <begin position="237"/>
        <end position="272"/>
    </location>
</feature>
<evidence type="ECO:0000313" key="4">
    <source>
        <dbReference type="RefSeq" id="XP_004485562.1"/>
    </source>
</evidence>
<feature type="domain" description="PPM-type phosphatase" evidence="2">
    <location>
        <begin position="863"/>
        <end position="1098"/>
    </location>
</feature>
<dbReference type="GeneID" id="101509107"/>
<dbReference type="PANTHER" id="PTHR12320">
    <property type="entry name" value="PROTEIN PHOSPHATASE 2C"/>
    <property type="match status" value="1"/>
</dbReference>
<dbReference type="OrthoDB" id="60843at2759"/>
<keyword evidence="3" id="KW-1185">Reference proteome</keyword>
<dbReference type="KEGG" id="cam:101509107"/>
<name>A0A1S2X9E8_CICAR</name>
<proteinExistence type="predicted"/>
<dbReference type="AlphaFoldDB" id="A0A1S2X9E8"/>
<dbReference type="SMART" id="SM00331">
    <property type="entry name" value="PP2C_SIG"/>
    <property type="match status" value="1"/>
</dbReference>
<dbReference type="STRING" id="3827.A0A1S2X9E8"/>
<feature type="region of interest" description="Disordered" evidence="1">
    <location>
        <begin position="301"/>
        <end position="328"/>
    </location>
</feature>
<feature type="compositionally biased region" description="Basic and acidic residues" evidence="1">
    <location>
        <begin position="783"/>
        <end position="800"/>
    </location>
</feature>
<dbReference type="SMART" id="SM00332">
    <property type="entry name" value="PP2Cc"/>
    <property type="match status" value="1"/>
</dbReference>
<reference evidence="4" key="2">
    <citation type="submission" date="2025-08" db="UniProtKB">
        <authorList>
            <consortium name="RefSeq"/>
        </authorList>
    </citation>
    <scope>IDENTIFICATION</scope>
    <source>
        <tissue evidence="4">Etiolated seedlings</tissue>
    </source>
</reference>
<reference evidence="3" key="1">
    <citation type="journal article" date="2013" name="Nat. Biotechnol.">
        <title>Draft genome sequence of chickpea (Cicer arietinum) provides a resource for trait improvement.</title>
        <authorList>
            <person name="Varshney R.K."/>
            <person name="Song C."/>
            <person name="Saxena R.K."/>
            <person name="Azam S."/>
            <person name="Yu S."/>
            <person name="Sharpe A.G."/>
            <person name="Cannon S."/>
            <person name="Baek J."/>
            <person name="Rosen B.D."/>
            <person name="Tar'an B."/>
            <person name="Millan T."/>
            <person name="Zhang X."/>
            <person name="Ramsay L.D."/>
            <person name="Iwata A."/>
            <person name="Wang Y."/>
            <person name="Nelson W."/>
            <person name="Farmer A.D."/>
            <person name="Gaur P.M."/>
            <person name="Soderlund C."/>
            <person name="Penmetsa R.V."/>
            <person name="Xu C."/>
            <person name="Bharti A.K."/>
            <person name="He W."/>
            <person name="Winter P."/>
            <person name="Zhao S."/>
            <person name="Hane J.K."/>
            <person name="Carrasquilla-Garcia N."/>
            <person name="Condie J.A."/>
            <person name="Upadhyaya H.D."/>
            <person name="Luo M.C."/>
            <person name="Thudi M."/>
            <person name="Gowda C.L."/>
            <person name="Singh N.P."/>
            <person name="Lichtenzveig J."/>
            <person name="Gali K.K."/>
            <person name="Rubio J."/>
            <person name="Nadarajan N."/>
            <person name="Dolezel J."/>
            <person name="Bansal K.C."/>
            <person name="Xu X."/>
            <person name="Edwards D."/>
            <person name="Zhang G."/>
            <person name="Kahl G."/>
            <person name="Gil J."/>
            <person name="Singh K.B."/>
            <person name="Datta S.K."/>
            <person name="Jackson S.A."/>
            <person name="Wang J."/>
            <person name="Cook D.R."/>
        </authorList>
    </citation>
    <scope>NUCLEOTIDE SEQUENCE [LARGE SCALE GENOMIC DNA]</scope>
    <source>
        <strain evidence="3">cv. CDC Frontier</strain>
    </source>
</reference>
<evidence type="ECO:0000313" key="3">
    <source>
        <dbReference type="Proteomes" id="UP000087171"/>
    </source>
</evidence>
<dbReference type="PANTHER" id="PTHR12320:SF1">
    <property type="entry name" value="PROTEIN PHOSPHATASE PTC7 HOMOLOG"/>
    <property type="match status" value="1"/>
</dbReference>
<dbReference type="RefSeq" id="XP_004485562.1">
    <property type="nucleotide sequence ID" value="XM_004485505.3"/>
</dbReference>
<feature type="region of interest" description="Disordered" evidence="1">
    <location>
        <begin position="765"/>
        <end position="800"/>
    </location>
</feature>
<accession>A0A1S2X9E8</accession>
<feature type="compositionally biased region" description="Basic and acidic residues" evidence="1">
    <location>
        <begin position="257"/>
        <end position="267"/>
    </location>
</feature>
<dbReference type="GO" id="GO:0004722">
    <property type="term" value="F:protein serine/threonine phosphatase activity"/>
    <property type="evidence" value="ECO:0007669"/>
    <property type="project" value="TreeGrafter"/>
</dbReference>
<dbReference type="InterPro" id="IPR001932">
    <property type="entry name" value="PPM-type_phosphatase-like_dom"/>
</dbReference>
<dbReference type="PROSITE" id="PS51746">
    <property type="entry name" value="PPM_2"/>
    <property type="match status" value="1"/>
</dbReference>
<dbReference type="Gene3D" id="3.60.40.10">
    <property type="entry name" value="PPM-type phosphatase domain"/>
    <property type="match status" value="2"/>
</dbReference>
<sequence>MSDLFFSTRSFHCLWLPCPNLLPPKPLSQTLPFSSSFPFPRSRFTFTSTNHTHILPNSTSSSTPIPQEDEEVHVISSTQCSDGSFVFRFGNASEIREMIAELNQQKLVEENVEEVGFSALVSDGVEKLTNEDDGNLGEEIESSSTVVVAVADQNPHLFVSEKESVVVLDSDLVTPVINDLQKVDGHLKLDSVEDGDCQNGICSEDVAEPNVVPSVSKEDYRVDSYKEVVVSTVSPESDMFSDLSSRASMEVEEKEEVDNSRGVDREANSSAGGVDVADLTELVQVSTSLESDISVIRRTNNLPGSVDADKSELEPLSTSLESEKDDYSATDNLTGSVYNGVAELVPVSTSSESEQVAYSATDNLINSVDNDISELAPVSTSLESEQDDYSATDNLTGSVDNGVAELVPASTFSESEQVAYSATDNLTNSVDTDISELVPVSTSLESEQVVYSATDNLAGSVDADVSEPVSVSTYLESEQVDYSATDNLTGSVDAELSELMPVSFSFESEEVDYNATDNLAGSVDASVSELVPVSTSLESEQVDYSEKDNLTGRVDDIISEFVPVSVSLDSAINNLTDGVDAKVSEPVPISTSLEPEQVDYSATDNMTDSVDADISELVPVSTSLDSEQVKYSAADDLAPSVDDGISELVPVSTSLDSEQSVNGETNHLIDGVDAEFSEPVPISTSLEPEQVDYSSTDYTTDNVDAEISELVPTSTSLDSEQSVTSETNHLTAGVDAELSESVPISSLEPEQVGYSATDYLNGGVDTDLSESAPVSTSLGSELHANDDETSHHVVDDSVDASKTRKSALLDDLVPSSDLENKIEVGNTESSDEENPLLIIVPEVHPIEMASNGEQISKTELFLVSGAAILPHPSTALTSREDAYFISRQNWFVVADGVGQWSLEGSNTGVYIRELMEKCENIVSNYENIKPAEVLTRSAAETQSPGSSSVLAAYFDGQALHAANVGNTGFIIIRDGSIFKISNAMFHEFSFPIHIMKDDDHSEIIQEYKIDLNDGDVIVFATNGLFDNLYEQEIASTISKSLQASLTPQEIAEILATRAQEVGKSKSSRSPFGDAAKALGYVGYAGGKLDDVTVIVSLVQTT</sequence>
<dbReference type="InterPro" id="IPR036457">
    <property type="entry name" value="PPM-type-like_dom_sf"/>
</dbReference>
<dbReference type="SUPFAM" id="SSF81606">
    <property type="entry name" value="PP2C-like"/>
    <property type="match status" value="1"/>
</dbReference>
<organism evidence="3 4">
    <name type="scientific">Cicer arietinum</name>
    <name type="common">Chickpea</name>
    <name type="synonym">Garbanzo</name>
    <dbReference type="NCBI Taxonomy" id="3827"/>
    <lineage>
        <taxon>Eukaryota</taxon>
        <taxon>Viridiplantae</taxon>
        <taxon>Streptophyta</taxon>
        <taxon>Embryophyta</taxon>
        <taxon>Tracheophyta</taxon>
        <taxon>Spermatophyta</taxon>
        <taxon>Magnoliopsida</taxon>
        <taxon>eudicotyledons</taxon>
        <taxon>Gunneridae</taxon>
        <taxon>Pentapetalae</taxon>
        <taxon>rosids</taxon>
        <taxon>fabids</taxon>
        <taxon>Fabales</taxon>
        <taxon>Fabaceae</taxon>
        <taxon>Papilionoideae</taxon>
        <taxon>50 kb inversion clade</taxon>
        <taxon>NPAAA clade</taxon>
        <taxon>Hologalegina</taxon>
        <taxon>IRL clade</taxon>
        <taxon>Cicereae</taxon>
        <taxon>Cicer</taxon>
    </lineage>
</organism>
<dbReference type="eggNOG" id="KOG1379">
    <property type="taxonomic scope" value="Eukaryota"/>
</dbReference>
<gene>
    <name evidence="4" type="primary">LOC101509107</name>
</gene>
<evidence type="ECO:0000256" key="1">
    <source>
        <dbReference type="SAM" id="MobiDB-lite"/>
    </source>
</evidence>